<dbReference type="PANTHER" id="PTHR21704">
    <property type="entry name" value="NIPPED-B-LIKE PROTEIN DELANGIN SCC2-RELATED"/>
    <property type="match status" value="1"/>
</dbReference>
<reference evidence="2 3" key="1">
    <citation type="journal article" date="2022" name="Nat. Genet.">
        <title>Improved pea reference genome and pan-genome highlight genomic features and evolutionary characteristics.</title>
        <authorList>
            <person name="Yang T."/>
            <person name="Liu R."/>
            <person name="Luo Y."/>
            <person name="Hu S."/>
            <person name="Wang D."/>
            <person name="Wang C."/>
            <person name="Pandey M.K."/>
            <person name="Ge S."/>
            <person name="Xu Q."/>
            <person name="Li N."/>
            <person name="Li G."/>
            <person name="Huang Y."/>
            <person name="Saxena R.K."/>
            <person name="Ji Y."/>
            <person name="Li M."/>
            <person name="Yan X."/>
            <person name="He Y."/>
            <person name="Liu Y."/>
            <person name="Wang X."/>
            <person name="Xiang C."/>
            <person name="Varshney R.K."/>
            <person name="Ding H."/>
            <person name="Gao S."/>
            <person name="Zong X."/>
        </authorList>
    </citation>
    <scope>NUCLEOTIDE SEQUENCE [LARGE SCALE GENOMIC DNA]</scope>
    <source>
        <strain evidence="2 3">cv. Zhongwan 6</strain>
    </source>
</reference>
<dbReference type="GO" id="GO:1990414">
    <property type="term" value="P:replication-born double-strand break repair via sister chromatid exchange"/>
    <property type="evidence" value="ECO:0007669"/>
    <property type="project" value="TreeGrafter"/>
</dbReference>
<dbReference type="InterPro" id="IPR016024">
    <property type="entry name" value="ARM-type_fold"/>
</dbReference>
<dbReference type="GO" id="GO:0140588">
    <property type="term" value="P:chromatin looping"/>
    <property type="evidence" value="ECO:0007669"/>
    <property type="project" value="InterPro"/>
</dbReference>
<dbReference type="InterPro" id="IPR033031">
    <property type="entry name" value="Scc2/Nipped-B"/>
</dbReference>
<dbReference type="GO" id="GO:0034087">
    <property type="term" value="P:establishment of mitotic sister chromatid cohesion"/>
    <property type="evidence" value="ECO:0007669"/>
    <property type="project" value="TreeGrafter"/>
</dbReference>
<dbReference type="GO" id="GO:0010468">
    <property type="term" value="P:regulation of gene expression"/>
    <property type="evidence" value="ECO:0007669"/>
    <property type="project" value="InterPro"/>
</dbReference>
<dbReference type="Gramene" id="Psat03G0291000-T1">
    <property type="protein sequence ID" value="KAI5427675.1"/>
    <property type="gene ID" value="KIW84_032910"/>
</dbReference>
<dbReference type="GO" id="GO:0003682">
    <property type="term" value="F:chromatin binding"/>
    <property type="evidence" value="ECO:0007669"/>
    <property type="project" value="TreeGrafter"/>
</dbReference>
<dbReference type="Proteomes" id="UP001058974">
    <property type="component" value="Chromosome 3"/>
</dbReference>
<keyword evidence="3" id="KW-1185">Reference proteome</keyword>
<feature type="chain" id="PRO_5038867824" evidence="1">
    <location>
        <begin position="27"/>
        <end position="333"/>
    </location>
</feature>
<dbReference type="GO" id="GO:0061775">
    <property type="term" value="F:cohesin loader activity"/>
    <property type="evidence" value="ECO:0007669"/>
    <property type="project" value="InterPro"/>
</dbReference>
<dbReference type="GO" id="GO:0071169">
    <property type="term" value="P:establishment of protein localization to chromatin"/>
    <property type="evidence" value="ECO:0007669"/>
    <property type="project" value="TreeGrafter"/>
</dbReference>
<protein>
    <submittedName>
        <fullName evidence="2">Uncharacterized protein</fullName>
    </submittedName>
</protein>
<dbReference type="AlphaFoldDB" id="A0A9D4XYT0"/>
<comment type="caution">
    <text evidence="2">The sequence shown here is derived from an EMBL/GenBank/DDBJ whole genome shotgun (WGS) entry which is preliminary data.</text>
</comment>
<organism evidence="2 3">
    <name type="scientific">Pisum sativum</name>
    <name type="common">Garden pea</name>
    <name type="synonym">Lathyrus oleraceus</name>
    <dbReference type="NCBI Taxonomy" id="3888"/>
    <lineage>
        <taxon>Eukaryota</taxon>
        <taxon>Viridiplantae</taxon>
        <taxon>Streptophyta</taxon>
        <taxon>Embryophyta</taxon>
        <taxon>Tracheophyta</taxon>
        <taxon>Spermatophyta</taxon>
        <taxon>Magnoliopsida</taxon>
        <taxon>eudicotyledons</taxon>
        <taxon>Gunneridae</taxon>
        <taxon>Pentapetalae</taxon>
        <taxon>rosids</taxon>
        <taxon>fabids</taxon>
        <taxon>Fabales</taxon>
        <taxon>Fabaceae</taxon>
        <taxon>Papilionoideae</taxon>
        <taxon>50 kb inversion clade</taxon>
        <taxon>NPAAA clade</taxon>
        <taxon>Hologalegina</taxon>
        <taxon>IRL clade</taxon>
        <taxon>Fabeae</taxon>
        <taxon>Lathyrus</taxon>
    </lineage>
</organism>
<accession>A0A9D4XYT0</accession>
<proteinExistence type="predicted"/>
<dbReference type="SUPFAM" id="SSF48371">
    <property type="entry name" value="ARM repeat"/>
    <property type="match status" value="1"/>
</dbReference>
<dbReference type="PANTHER" id="PTHR21704:SF18">
    <property type="entry name" value="NIPPED-B-LIKE PROTEIN"/>
    <property type="match status" value="1"/>
</dbReference>
<dbReference type="GO" id="GO:0090694">
    <property type="term" value="C:Scc2-Scc4 cohesin loading complex"/>
    <property type="evidence" value="ECO:0007669"/>
    <property type="project" value="TreeGrafter"/>
</dbReference>
<feature type="signal peptide" evidence="1">
    <location>
        <begin position="1"/>
        <end position="26"/>
    </location>
</feature>
<keyword evidence="1" id="KW-0732">Signal</keyword>
<gene>
    <name evidence="2" type="ORF">KIW84_032910</name>
</gene>
<evidence type="ECO:0000256" key="1">
    <source>
        <dbReference type="SAM" id="SignalP"/>
    </source>
</evidence>
<name>A0A9D4XYT0_PEA</name>
<sequence length="333" mass="37561">MRSKEYGIGSAFFFVLLCCLSHFGVCSEKGVLQDDACKTFHEFWFEEPSASQTQVFENGSTVPLEVAKKTEQIVEMLKRLPNNQLLPYLKTQVDNSMVAQLLESITFIIDDVLPLLRKLPLSIVDELEQDLKQMILRRSFLTVVHACIKCLRSMSKIAGKGADVIEHLIQVFFKCLDTQAIVNKQQVGRSLFCIGLLIRYGNCWLASSGNKLVDVRRSLSLFMKYLAVDDYSLKVRSLQALGYVLIARPEFMLEHDIGKILEETLSFHADARLKIQALQNMFEYLLDAESKMEAEADDNVPGHSVRAGQSVPVAATNSVTEKIMAICLWILDQ</sequence>
<evidence type="ECO:0000313" key="2">
    <source>
        <dbReference type="EMBL" id="KAI5427675.1"/>
    </source>
</evidence>
<dbReference type="EMBL" id="JAMSHJ010000003">
    <property type="protein sequence ID" value="KAI5427675.1"/>
    <property type="molecule type" value="Genomic_DNA"/>
</dbReference>
<evidence type="ECO:0000313" key="3">
    <source>
        <dbReference type="Proteomes" id="UP001058974"/>
    </source>
</evidence>